<feature type="region of interest" description="Disordered" evidence="1">
    <location>
        <begin position="1"/>
        <end position="21"/>
    </location>
</feature>
<reference evidence="2 3" key="1">
    <citation type="journal article" date="2019" name="New Phytol.">
        <title>Comparative genomics reveals unique wood-decay strategies and fruiting body development in the Schizophyllaceae.</title>
        <authorList>
            <person name="Almasi E."/>
            <person name="Sahu N."/>
            <person name="Krizsan K."/>
            <person name="Balint B."/>
            <person name="Kovacs G.M."/>
            <person name="Kiss B."/>
            <person name="Cseklye J."/>
            <person name="Drula E."/>
            <person name="Henrissat B."/>
            <person name="Nagy I."/>
            <person name="Chovatia M."/>
            <person name="Adam C."/>
            <person name="LaButti K."/>
            <person name="Lipzen A."/>
            <person name="Riley R."/>
            <person name="Grigoriev I.V."/>
            <person name="Nagy L.G."/>
        </authorList>
    </citation>
    <scope>NUCLEOTIDE SEQUENCE [LARGE SCALE GENOMIC DNA]</scope>
    <source>
        <strain evidence="2 3">NL-1724</strain>
    </source>
</reference>
<dbReference type="AlphaFoldDB" id="A0A550CB88"/>
<feature type="region of interest" description="Disordered" evidence="1">
    <location>
        <begin position="397"/>
        <end position="568"/>
    </location>
</feature>
<comment type="caution">
    <text evidence="2">The sequence shown here is derived from an EMBL/GenBank/DDBJ whole genome shotgun (WGS) entry which is preliminary data.</text>
</comment>
<evidence type="ECO:0000313" key="3">
    <source>
        <dbReference type="Proteomes" id="UP000320762"/>
    </source>
</evidence>
<gene>
    <name evidence="2" type="ORF">BD626DRAFT_458997</name>
</gene>
<protein>
    <submittedName>
        <fullName evidence="2">Uncharacterized protein</fullName>
    </submittedName>
</protein>
<feature type="compositionally biased region" description="Low complexity" evidence="1">
    <location>
        <begin position="521"/>
        <end position="552"/>
    </location>
</feature>
<feature type="compositionally biased region" description="Low complexity" evidence="1">
    <location>
        <begin position="500"/>
        <end position="512"/>
    </location>
</feature>
<accession>A0A550CB88</accession>
<dbReference type="OrthoDB" id="3141838at2759"/>
<dbReference type="EMBL" id="VDMD01000014">
    <property type="protein sequence ID" value="TRM62024.1"/>
    <property type="molecule type" value="Genomic_DNA"/>
</dbReference>
<feature type="compositionally biased region" description="Basic and acidic residues" evidence="1">
    <location>
        <begin position="408"/>
        <end position="421"/>
    </location>
</feature>
<feature type="region of interest" description="Disordered" evidence="1">
    <location>
        <begin position="265"/>
        <end position="313"/>
    </location>
</feature>
<dbReference type="Proteomes" id="UP000320762">
    <property type="component" value="Unassembled WGS sequence"/>
</dbReference>
<feature type="compositionally biased region" description="Basic residues" evidence="1">
    <location>
        <begin position="363"/>
        <end position="372"/>
    </location>
</feature>
<feature type="compositionally biased region" description="Low complexity" evidence="1">
    <location>
        <begin position="436"/>
        <end position="472"/>
    </location>
</feature>
<organism evidence="2 3">
    <name type="scientific">Schizophyllum amplum</name>
    <dbReference type="NCBI Taxonomy" id="97359"/>
    <lineage>
        <taxon>Eukaryota</taxon>
        <taxon>Fungi</taxon>
        <taxon>Dikarya</taxon>
        <taxon>Basidiomycota</taxon>
        <taxon>Agaricomycotina</taxon>
        <taxon>Agaricomycetes</taxon>
        <taxon>Agaricomycetidae</taxon>
        <taxon>Agaricales</taxon>
        <taxon>Schizophyllaceae</taxon>
        <taxon>Schizophyllum</taxon>
    </lineage>
</organism>
<name>A0A550CB88_9AGAR</name>
<feature type="compositionally biased region" description="Low complexity" evidence="1">
    <location>
        <begin position="1"/>
        <end position="12"/>
    </location>
</feature>
<proteinExistence type="predicted"/>
<feature type="region of interest" description="Disordered" evidence="1">
    <location>
        <begin position="346"/>
        <end position="382"/>
    </location>
</feature>
<evidence type="ECO:0000256" key="1">
    <source>
        <dbReference type="SAM" id="MobiDB-lite"/>
    </source>
</evidence>
<keyword evidence="3" id="KW-1185">Reference proteome</keyword>
<sequence length="568" mass="61469">MSTPYPSGALTPSAPPPPNSVPLTPSILRALLTHLDARLPQVFGDRTVTLVVHGGAAILLHPEVALEEQTPRRASTRDVNYLGTTFASEWRGRGVPDAERFLHWAAHEAAARVGVGSDWLNASADTMCPQYTDIEGHLHDPVHEAAMQPHVAESQTLFKGRALVVLGVPSYWAVALKLQRYVNWDPADICLILRYVSNFPWTVDYLEKWLRDNCGQTYPIDSLVPVGEVDTMRARLQHIVQLLRGRSQMPAPTYMTLPVPPVTSATPFPSTTPQNAEPAYVKMPSPLDRLNSTERPRSTQRSSPYAPVPQEAPVIPLYPGDAAMAQGPASTVYGAPQAYPSDADWSVHGTRGRGGTHNEPRDRLHRHGHRRSASPEMEGDYGGGEWMTTMAGQTPLTLPRSLLFPNGRRKERDAGPARGELHGAPASASDLPTPPYSLSSPTPINPARPARYSSPPSHATPSTLFSSPSPTLRNYAPHPHSLRRQAPPESSHIPHTLRGSPATASASSSSSTMFPPWMNIPSSTDSHPSTSAPSSTASPSSMSSPSHRTSAAALRNARLHYGRIPPPP</sequence>
<evidence type="ECO:0000313" key="2">
    <source>
        <dbReference type="EMBL" id="TRM62024.1"/>
    </source>
</evidence>
<dbReference type="STRING" id="97359.A0A550CB88"/>
<feature type="compositionally biased region" description="Polar residues" evidence="1">
    <location>
        <begin position="265"/>
        <end position="275"/>
    </location>
</feature>